<dbReference type="AlphaFoldDB" id="A0A8B9B7L7"/>
<keyword evidence="8 11" id="KW-0378">Hydrolase</keyword>
<evidence type="ECO:0000259" key="13">
    <source>
        <dbReference type="PROSITE" id="PS52048"/>
    </source>
</evidence>
<evidence type="ECO:0000256" key="11">
    <source>
        <dbReference type="PROSITE-ProRule" id="PRU01393"/>
    </source>
</evidence>
<evidence type="ECO:0000256" key="2">
    <source>
        <dbReference type="ARBA" id="ARBA00004496"/>
    </source>
</evidence>
<evidence type="ECO:0000256" key="3">
    <source>
        <dbReference type="ARBA" id="ARBA00009326"/>
    </source>
</evidence>
<feature type="active site" description="Nucleophile" evidence="11">
    <location>
        <position position="163"/>
    </location>
</feature>
<keyword evidence="6 11" id="KW-0645">Protease</keyword>
<evidence type="ECO:0000256" key="6">
    <source>
        <dbReference type="ARBA" id="ARBA00022670"/>
    </source>
</evidence>
<keyword evidence="15" id="KW-1185">Reference proteome</keyword>
<evidence type="ECO:0000256" key="9">
    <source>
        <dbReference type="ARBA" id="ARBA00022807"/>
    </source>
</evidence>
<dbReference type="GO" id="GO:0005654">
    <property type="term" value="C:nucleoplasm"/>
    <property type="evidence" value="ECO:0007669"/>
    <property type="project" value="Ensembl"/>
</dbReference>
<reference evidence="14" key="2">
    <citation type="submission" date="2025-09" db="UniProtKB">
        <authorList>
            <consortium name="Ensembl"/>
        </authorList>
    </citation>
    <scope>IDENTIFICATION</scope>
</reference>
<dbReference type="GO" id="GO:0005794">
    <property type="term" value="C:Golgi apparatus"/>
    <property type="evidence" value="ECO:0007669"/>
    <property type="project" value="Ensembl"/>
</dbReference>
<comment type="subcellular location">
    <subcellularLocation>
        <location evidence="2">Cytoplasm</location>
    </subcellularLocation>
</comment>
<dbReference type="PANTHER" id="PTHR10589:SF24">
    <property type="entry name" value="UBIQUITIN CARBOXYL-TERMINAL HYDROLASE ISOZYME L3"/>
    <property type="match status" value="1"/>
</dbReference>
<dbReference type="CDD" id="cd09616">
    <property type="entry name" value="Peptidase_C12_UCH_L1_L3"/>
    <property type="match status" value="1"/>
</dbReference>
<keyword evidence="5" id="KW-0597">Phosphoprotein</keyword>
<evidence type="ECO:0000313" key="15">
    <source>
        <dbReference type="Proteomes" id="UP000694426"/>
    </source>
</evidence>
<dbReference type="GO" id="GO:0043130">
    <property type="term" value="F:ubiquitin binding"/>
    <property type="evidence" value="ECO:0007669"/>
    <property type="project" value="Ensembl"/>
</dbReference>
<dbReference type="PROSITE" id="PS52048">
    <property type="entry name" value="UCH_DOMAIN"/>
    <property type="match status" value="1"/>
</dbReference>
<evidence type="ECO:0000256" key="10">
    <source>
        <dbReference type="ARBA" id="ARBA00062672"/>
    </source>
</evidence>
<feature type="domain" description="UCH catalytic" evidence="13">
    <location>
        <begin position="71"/>
        <end position="293"/>
    </location>
</feature>
<comment type="subunit">
    <text evidence="10">Preferentially binds diubiquitin; the interaction does not hydrolyze diubiquitin but, in vitro, inhibits the hydrolyzing activity on other substrates.</text>
</comment>
<dbReference type="InterPro" id="IPR038765">
    <property type="entry name" value="Papain-like_cys_pep_sf"/>
</dbReference>
<dbReference type="PANTHER" id="PTHR10589">
    <property type="entry name" value="UBIQUITIN CARBOXYL-TERMINAL HYDROLASE"/>
    <property type="match status" value="1"/>
</dbReference>
<dbReference type="InterPro" id="IPR057254">
    <property type="entry name" value="UCH_AS"/>
</dbReference>
<dbReference type="Gene3D" id="3.40.532.10">
    <property type="entry name" value="Peptidase C12, ubiquitin carboxyl-terminal hydrolase"/>
    <property type="match status" value="1"/>
</dbReference>
<dbReference type="GO" id="GO:0005829">
    <property type="term" value="C:cytosol"/>
    <property type="evidence" value="ECO:0007669"/>
    <property type="project" value="Ensembl"/>
</dbReference>
<protein>
    <recommendedName>
        <fullName evidence="12">Ubiquitin carboxyl-terminal hydrolase</fullName>
        <ecNumber evidence="12">3.4.19.12</ecNumber>
    </recommendedName>
</protein>
<dbReference type="InterPro" id="IPR001578">
    <property type="entry name" value="Peptidase_C12_UCH"/>
</dbReference>
<evidence type="ECO:0000256" key="12">
    <source>
        <dbReference type="RuleBase" id="RU361215"/>
    </source>
</evidence>
<keyword evidence="4" id="KW-0963">Cytoplasm</keyword>
<dbReference type="InterPro" id="IPR036959">
    <property type="entry name" value="Peptidase_C12_UCH_sf"/>
</dbReference>
<proteinExistence type="inferred from homology"/>
<feature type="site" description="Transition state stabilizer" evidence="11">
    <location>
        <position position="157"/>
    </location>
</feature>
<dbReference type="Proteomes" id="UP000694426">
    <property type="component" value="Unplaced"/>
</dbReference>
<accession>A0A8B9B7L7</accession>
<dbReference type="GO" id="GO:0006511">
    <property type="term" value="P:ubiquitin-dependent protein catabolic process"/>
    <property type="evidence" value="ECO:0007669"/>
    <property type="project" value="UniProtKB-UniRule"/>
</dbReference>
<dbReference type="Ensembl" id="ENSABRT00000000128.1">
    <property type="protein sequence ID" value="ENSABRP00000000067.1"/>
    <property type="gene ID" value="ENSABRG00000000087.1"/>
</dbReference>
<dbReference type="EC" id="3.4.19.12" evidence="12"/>
<dbReference type="PROSITE" id="PS00140">
    <property type="entry name" value="UCH_1"/>
    <property type="match status" value="1"/>
</dbReference>
<sequence length="293" mass="32538">MEPHRWLPLEANPDVSDPGGCAGGCLRAGGGGGEKGKALSRARRRCGAVRGGERVCAHGGCYSSGLTAFLTPPPLRFLLSFQVTNQFLKQLGIHPDWQFVDVYGMEPELLSMVPRPVCAVLLLFPITEKYETFRTEEEERIKAKGQDVKSSVYFMKQTINNACGTIGLIHAIANNRDKMNFETNSSLKKFLEDSLSMTPEERAKYLETYEAIRVTHESSAHEGQTEAPSIDEKVDLHFIALVNVGGHLYELDGRKPFPINHGETSDDSFLEVGIENFLKWCHTKFNLAIFMAG</sequence>
<dbReference type="Pfam" id="PF01088">
    <property type="entry name" value="Peptidase_C12"/>
    <property type="match status" value="1"/>
</dbReference>
<dbReference type="PRINTS" id="PR00707">
    <property type="entry name" value="UBCTHYDRLASE"/>
</dbReference>
<name>A0A8B9B7L7_9AVES</name>
<evidence type="ECO:0000256" key="1">
    <source>
        <dbReference type="ARBA" id="ARBA00000707"/>
    </source>
</evidence>
<dbReference type="GO" id="GO:0016579">
    <property type="term" value="P:protein deubiquitination"/>
    <property type="evidence" value="ECO:0007669"/>
    <property type="project" value="Ensembl"/>
</dbReference>
<keyword evidence="7 11" id="KW-0833">Ubl conjugation pathway</keyword>
<feature type="active site" description="Proton donor" evidence="11">
    <location>
        <position position="237"/>
    </location>
</feature>
<feature type="site" description="Important for enzyme activity" evidence="11">
    <location>
        <position position="252"/>
    </location>
</feature>
<keyword evidence="9 11" id="KW-0788">Thiol protease</keyword>
<organism evidence="14 15">
    <name type="scientific">Anser brachyrhynchus</name>
    <name type="common">Pink-footed goose</name>
    <dbReference type="NCBI Taxonomy" id="132585"/>
    <lineage>
        <taxon>Eukaryota</taxon>
        <taxon>Metazoa</taxon>
        <taxon>Chordata</taxon>
        <taxon>Craniata</taxon>
        <taxon>Vertebrata</taxon>
        <taxon>Euteleostomi</taxon>
        <taxon>Archelosauria</taxon>
        <taxon>Archosauria</taxon>
        <taxon>Dinosauria</taxon>
        <taxon>Saurischia</taxon>
        <taxon>Theropoda</taxon>
        <taxon>Coelurosauria</taxon>
        <taxon>Aves</taxon>
        <taxon>Neognathae</taxon>
        <taxon>Galloanserae</taxon>
        <taxon>Anseriformes</taxon>
        <taxon>Anatidae</taxon>
        <taxon>Anserinae</taxon>
        <taxon>Anser</taxon>
    </lineage>
</organism>
<gene>
    <name evidence="14" type="primary">UCHL3</name>
</gene>
<evidence type="ECO:0000256" key="7">
    <source>
        <dbReference type="ARBA" id="ARBA00022786"/>
    </source>
</evidence>
<reference evidence="14" key="1">
    <citation type="submission" date="2025-08" db="UniProtKB">
        <authorList>
            <consortium name="Ensembl"/>
        </authorList>
    </citation>
    <scope>IDENTIFICATION</scope>
</reference>
<dbReference type="FunFam" id="3.40.532.10:FF:000005">
    <property type="entry name" value="Ubiquitin carboxyl-terminal hydrolase"/>
    <property type="match status" value="1"/>
</dbReference>
<dbReference type="GO" id="GO:0004843">
    <property type="term" value="F:cysteine-type deubiquitinase activity"/>
    <property type="evidence" value="ECO:0007669"/>
    <property type="project" value="UniProtKB-UniRule"/>
</dbReference>
<evidence type="ECO:0000313" key="14">
    <source>
        <dbReference type="Ensembl" id="ENSABRP00000000067.1"/>
    </source>
</evidence>
<dbReference type="SUPFAM" id="SSF54001">
    <property type="entry name" value="Cysteine proteinases"/>
    <property type="match status" value="1"/>
</dbReference>
<dbReference type="GeneTree" id="ENSGT00940000154925"/>
<comment type="catalytic activity">
    <reaction evidence="1 11 12">
        <text>Thiol-dependent hydrolysis of ester, thioester, amide, peptide and isopeptide bonds formed by the C-terminal Gly of ubiquitin (a 76-residue protein attached to proteins as an intracellular targeting signal).</text>
        <dbReference type="EC" id="3.4.19.12"/>
    </reaction>
</comment>
<evidence type="ECO:0000256" key="5">
    <source>
        <dbReference type="ARBA" id="ARBA00022553"/>
    </source>
</evidence>
<evidence type="ECO:0000256" key="4">
    <source>
        <dbReference type="ARBA" id="ARBA00022490"/>
    </source>
</evidence>
<comment type="similarity">
    <text evidence="3 11 12">Belongs to the peptidase C12 family.</text>
</comment>
<evidence type="ECO:0000256" key="8">
    <source>
        <dbReference type="ARBA" id="ARBA00022801"/>
    </source>
</evidence>